<evidence type="ECO:0000259" key="4">
    <source>
        <dbReference type="PROSITE" id="PS50987"/>
    </source>
</evidence>
<dbReference type="AlphaFoldDB" id="A0A8S0WPY1"/>
<feature type="domain" description="HTH arsR-type" evidence="4">
    <location>
        <begin position="1"/>
        <end position="93"/>
    </location>
</feature>
<protein>
    <submittedName>
        <fullName evidence="5">HTH ArsR-type DNA-binding domain protein</fullName>
    </submittedName>
    <submittedName>
        <fullName evidence="6">Helix_turn_helix, Arsenical Resistance Operon Repressor</fullName>
    </submittedName>
</protein>
<name>A0A8S0WPY1_9FIRM</name>
<dbReference type="GO" id="GO:0003700">
    <property type="term" value="F:DNA-binding transcription factor activity"/>
    <property type="evidence" value="ECO:0007669"/>
    <property type="project" value="InterPro"/>
</dbReference>
<evidence type="ECO:0000313" key="7">
    <source>
        <dbReference type="Proteomes" id="UP001071230"/>
    </source>
</evidence>
<dbReference type="InterPro" id="IPR051081">
    <property type="entry name" value="HTH_MetalResp_TranReg"/>
</dbReference>
<accession>A0A8S0WPY1</accession>
<dbReference type="GO" id="GO:0003677">
    <property type="term" value="F:DNA binding"/>
    <property type="evidence" value="ECO:0007669"/>
    <property type="project" value="UniProtKB-KW"/>
</dbReference>
<gene>
    <name evidence="6" type="ORF">DEACI_1994</name>
    <name evidence="5" type="ORF">DEACI_2927</name>
</gene>
<dbReference type="CDD" id="cd00090">
    <property type="entry name" value="HTH_ARSR"/>
    <property type="match status" value="1"/>
</dbReference>
<evidence type="ECO:0000313" key="6">
    <source>
        <dbReference type="EMBL" id="CEJ07528.1"/>
    </source>
</evidence>
<dbReference type="NCBIfam" id="NF033788">
    <property type="entry name" value="HTH_metalloreg"/>
    <property type="match status" value="1"/>
</dbReference>
<dbReference type="PRINTS" id="PR00778">
    <property type="entry name" value="HTHARSR"/>
</dbReference>
<evidence type="ECO:0000256" key="2">
    <source>
        <dbReference type="ARBA" id="ARBA00023125"/>
    </source>
</evidence>
<evidence type="ECO:0000256" key="1">
    <source>
        <dbReference type="ARBA" id="ARBA00023015"/>
    </source>
</evidence>
<dbReference type="KEGG" id="aacx:DEACI_2927"/>
<dbReference type="InterPro" id="IPR036390">
    <property type="entry name" value="WH_DNA-bd_sf"/>
</dbReference>
<proteinExistence type="predicted"/>
<dbReference type="EMBL" id="CDGJ01000058">
    <property type="protein sequence ID" value="CEJ07528.1"/>
    <property type="molecule type" value="Genomic_DNA"/>
</dbReference>
<dbReference type="SUPFAM" id="SSF46785">
    <property type="entry name" value="Winged helix' DNA-binding domain"/>
    <property type="match status" value="1"/>
</dbReference>
<evidence type="ECO:0000256" key="3">
    <source>
        <dbReference type="ARBA" id="ARBA00023163"/>
    </source>
</evidence>
<dbReference type="SMART" id="SM00418">
    <property type="entry name" value="HTH_ARSR"/>
    <property type="match status" value="1"/>
</dbReference>
<keyword evidence="1" id="KW-0805">Transcription regulation</keyword>
<dbReference type="RefSeq" id="WP_240985655.1">
    <property type="nucleotide sequence ID" value="NZ_CDGJ01000058.1"/>
</dbReference>
<dbReference type="InterPro" id="IPR011991">
    <property type="entry name" value="ArsR-like_HTH"/>
</dbReference>
<dbReference type="Gene3D" id="1.10.10.10">
    <property type="entry name" value="Winged helix-like DNA-binding domain superfamily/Winged helix DNA-binding domain"/>
    <property type="match status" value="1"/>
</dbReference>
<dbReference type="Proteomes" id="UP000836597">
    <property type="component" value="Chromosome"/>
</dbReference>
<dbReference type="Pfam" id="PF01022">
    <property type="entry name" value="HTH_5"/>
    <property type="match status" value="1"/>
</dbReference>
<keyword evidence="7" id="KW-1185">Reference proteome</keyword>
<organism evidence="5">
    <name type="scientific">Acididesulfobacillus acetoxydans</name>
    <dbReference type="NCBI Taxonomy" id="1561005"/>
    <lineage>
        <taxon>Bacteria</taxon>
        <taxon>Bacillati</taxon>
        <taxon>Bacillota</taxon>
        <taxon>Clostridia</taxon>
        <taxon>Eubacteriales</taxon>
        <taxon>Peptococcaceae</taxon>
        <taxon>Acididesulfobacillus</taxon>
    </lineage>
</organism>
<dbReference type="PANTHER" id="PTHR33154:SF18">
    <property type="entry name" value="ARSENICAL RESISTANCE OPERON REPRESSOR"/>
    <property type="match status" value="1"/>
</dbReference>
<dbReference type="EMBL" id="LR746496">
    <property type="protein sequence ID" value="CAA7602254.1"/>
    <property type="molecule type" value="Genomic_DNA"/>
</dbReference>
<keyword evidence="2 5" id="KW-0238">DNA-binding</keyword>
<evidence type="ECO:0000313" key="5">
    <source>
        <dbReference type="EMBL" id="CAA7602254.1"/>
    </source>
</evidence>
<sequence>MGSLKKIAEFYNALADETRLTILEMLSRQEMCACEIVVGVSLSQPTVSHHLKILRQAELITAKKDGKWVYYTLNADVFQSFFPEDKHSVIEDYAEPIRKLLNQRPSPSPSPLHSKNASCLLKIDET</sequence>
<reference evidence="6" key="1">
    <citation type="submission" date="2014-11" db="EMBL/GenBank/DDBJ databases">
        <authorList>
            <person name="Hornung B.V."/>
        </authorList>
    </citation>
    <scope>NUCLEOTIDE SEQUENCE</scope>
    <source>
        <strain evidence="6">INE</strain>
    </source>
</reference>
<reference evidence="5" key="2">
    <citation type="submission" date="2020-01" db="EMBL/GenBank/DDBJ databases">
        <authorList>
            <person name="Hornung B."/>
        </authorList>
    </citation>
    <scope>NUCLEOTIDE SEQUENCE</scope>
    <source>
        <strain evidence="5">PacBioINE</strain>
    </source>
</reference>
<keyword evidence="3" id="KW-0804">Transcription</keyword>
<dbReference type="InterPro" id="IPR036388">
    <property type="entry name" value="WH-like_DNA-bd_sf"/>
</dbReference>
<dbReference type="PROSITE" id="PS50987">
    <property type="entry name" value="HTH_ARSR_2"/>
    <property type="match status" value="1"/>
</dbReference>
<dbReference type="InterPro" id="IPR001845">
    <property type="entry name" value="HTH_ArsR_DNA-bd_dom"/>
</dbReference>
<dbReference type="PANTHER" id="PTHR33154">
    <property type="entry name" value="TRANSCRIPTIONAL REGULATOR, ARSR FAMILY"/>
    <property type="match status" value="1"/>
</dbReference>
<dbReference type="Proteomes" id="UP001071230">
    <property type="component" value="Unassembled WGS sequence"/>
</dbReference>